<name>A0A6M4MB07_9ALTE</name>
<dbReference type="Gene3D" id="1.10.287.470">
    <property type="entry name" value="Helix hairpin bin"/>
    <property type="match status" value="1"/>
</dbReference>
<feature type="domain" description="CzcB-like barrel-sandwich hybrid" evidence="4">
    <location>
        <begin position="57"/>
        <end position="193"/>
    </location>
</feature>
<feature type="coiled-coil region" evidence="2">
    <location>
        <begin position="94"/>
        <end position="166"/>
    </location>
</feature>
<dbReference type="Proteomes" id="UP000219285">
    <property type="component" value="Chromosome"/>
</dbReference>
<evidence type="ECO:0000256" key="1">
    <source>
        <dbReference type="ARBA" id="ARBA00009477"/>
    </source>
</evidence>
<organism evidence="5 6">
    <name type="scientific">Alteromonas pelagimontana</name>
    <dbReference type="NCBI Taxonomy" id="1858656"/>
    <lineage>
        <taxon>Bacteria</taxon>
        <taxon>Pseudomonadati</taxon>
        <taxon>Pseudomonadota</taxon>
        <taxon>Gammaproteobacteria</taxon>
        <taxon>Alteromonadales</taxon>
        <taxon>Alteromonadaceae</taxon>
        <taxon>Alteromonas/Salinimonas group</taxon>
        <taxon>Alteromonas</taxon>
    </lineage>
</organism>
<feature type="domain" description="CusB-like beta-barrel" evidence="3">
    <location>
        <begin position="202"/>
        <end position="272"/>
    </location>
</feature>
<dbReference type="RefSeq" id="WP_075609987.1">
    <property type="nucleotide sequence ID" value="NZ_CP052766.1"/>
</dbReference>
<evidence type="ECO:0000313" key="5">
    <source>
        <dbReference type="EMBL" id="QJR80179.1"/>
    </source>
</evidence>
<evidence type="ECO:0000313" key="6">
    <source>
        <dbReference type="Proteomes" id="UP000219285"/>
    </source>
</evidence>
<dbReference type="InterPro" id="IPR058647">
    <property type="entry name" value="BSH_CzcB-like"/>
</dbReference>
<dbReference type="Pfam" id="PF25973">
    <property type="entry name" value="BSH_CzcB"/>
    <property type="match status" value="1"/>
</dbReference>
<comment type="similarity">
    <text evidence="1">Belongs to the membrane fusion protein (MFP) (TC 8.A.1) family.</text>
</comment>
<dbReference type="NCBIfam" id="TIGR01730">
    <property type="entry name" value="RND_mfp"/>
    <property type="match status" value="1"/>
</dbReference>
<dbReference type="KEGG" id="apel:CA267_005010"/>
<sequence length="367" mass="39487">MRISLLIPVIFILIACSKPQPPEPLHRSVVSVDVAPYDGKSQHILSGITQPAETSQLSFEISGIVKTVNVNLGDTFVEGDVLATIDPKIFALNVKQRKGQLSEVNARLREAKADFERKEQLIATGAVSQAVLDVATTQLQSLNDQVDIAQAQLELAEEDLADTKLVAPYAGTIAERHIEPSQRVTPAEPAFSIQGTGGIEVSVLAPENLISQLHPGDQVDVTVFALKEAPIPGKVFEVGSQAQSANAFPVTVRLNDGYSTLQPGMSAEVKFTFDTATVATNTFVVPLSALGAADKNQHFVWKIVSNSDNHTHTVTRQLVTLLSLNQDTALIQGNLTADLPVVRSGVEFLKEGEAVNLTSDKPRLFNE</sequence>
<dbReference type="PANTHER" id="PTHR30469:SF20">
    <property type="entry name" value="EFFLUX RND TRANSPORTER PERIPLASMIC ADAPTOR SUBUNIT"/>
    <property type="match status" value="1"/>
</dbReference>
<evidence type="ECO:0000259" key="4">
    <source>
        <dbReference type="Pfam" id="PF25973"/>
    </source>
</evidence>
<gene>
    <name evidence="5" type="ORF">CA267_005010</name>
</gene>
<dbReference type="Gene3D" id="2.40.50.100">
    <property type="match status" value="1"/>
</dbReference>
<dbReference type="EMBL" id="CP052766">
    <property type="protein sequence ID" value="QJR80179.1"/>
    <property type="molecule type" value="Genomic_DNA"/>
</dbReference>
<dbReference type="PANTHER" id="PTHR30469">
    <property type="entry name" value="MULTIDRUG RESISTANCE PROTEIN MDTA"/>
    <property type="match status" value="1"/>
</dbReference>
<dbReference type="Gene3D" id="2.40.420.20">
    <property type="match status" value="1"/>
</dbReference>
<keyword evidence="6" id="KW-1185">Reference proteome</keyword>
<dbReference type="GO" id="GO:0015562">
    <property type="term" value="F:efflux transmembrane transporter activity"/>
    <property type="evidence" value="ECO:0007669"/>
    <property type="project" value="TreeGrafter"/>
</dbReference>
<reference evidence="6" key="1">
    <citation type="submission" date="2014-12" db="EMBL/GenBank/DDBJ databases">
        <title>Complete genome sequence of a multi-drug resistant Klebsiella pneumoniae.</title>
        <authorList>
            <person name="Hua X."/>
            <person name="Chen Q."/>
            <person name="Li X."/>
            <person name="Feng Y."/>
            <person name="Ruan Z."/>
            <person name="Yu Y."/>
        </authorList>
    </citation>
    <scope>NUCLEOTIDE SEQUENCE [LARGE SCALE GENOMIC DNA]</scope>
    <source>
        <strain evidence="6">5.12</strain>
    </source>
</reference>
<protein>
    <submittedName>
        <fullName evidence="5">Efflux RND transporter periplasmic adaptor subunit</fullName>
    </submittedName>
</protein>
<dbReference type="AlphaFoldDB" id="A0A6M4MB07"/>
<dbReference type="InterPro" id="IPR058792">
    <property type="entry name" value="Beta-barrel_RND_2"/>
</dbReference>
<dbReference type="Pfam" id="PF25954">
    <property type="entry name" value="Beta-barrel_RND_2"/>
    <property type="match status" value="1"/>
</dbReference>
<dbReference type="PROSITE" id="PS51257">
    <property type="entry name" value="PROKAR_LIPOPROTEIN"/>
    <property type="match status" value="1"/>
</dbReference>
<dbReference type="OrthoDB" id="2110899at2"/>
<evidence type="ECO:0000259" key="3">
    <source>
        <dbReference type="Pfam" id="PF25954"/>
    </source>
</evidence>
<proteinExistence type="inferred from homology"/>
<dbReference type="InterPro" id="IPR006143">
    <property type="entry name" value="RND_pump_MFP"/>
</dbReference>
<keyword evidence="2" id="KW-0175">Coiled coil</keyword>
<dbReference type="GO" id="GO:1990281">
    <property type="term" value="C:efflux pump complex"/>
    <property type="evidence" value="ECO:0007669"/>
    <property type="project" value="TreeGrafter"/>
</dbReference>
<accession>A0A6M4MB07</accession>
<dbReference type="SUPFAM" id="SSF111369">
    <property type="entry name" value="HlyD-like secretion proteins"/>
    <property type="match status" value="1"/>
</dbReference>
<reference evidence="5 6" key="2">
    <citation type="submission" date="2020-04" db="EMBL/GenBank/DDBJ databases">
        <title>Complete genome sequence of Alteromonas pelagimontana 5.12T.</title>
        <authorList>
            <person name="Sinha R.K."/>
            <person name="Krishnan K.P."/>
            <person name="Kurian J.P."/>
        </authorList>
    </citation>
    <scope>NUCLEOTIDE SEQUENCE [LARGE SCALE GENOMIC DNA]</scope>
    <source>
        <strain evidence="5 6">5.12</strain>
    </source>
</reference>
<evidence type="ECO:0000256" key="2">
    <source>
        <dbReference type="SAM" id="Coils"/>
    </source>
</evidence>